<dbReference type="InterPro" id="IPR012910">
    <property type="entry name" value="Plug_dom"/>
</dbReference>
<dbReference type="Gene3D" id="2.60.40.1120">
    <property type="entry name" value="Carboxypeptidase-like, regulatory domain"/>
    <property type="match status" value="1"/>
</dbReference>
<protein>
    <submittedName>
        <fullName evidence="14">Outer membrane receptor protein involved in Fe transport</fullName>
    </submittedName>
</protein>
<feature type="domain" description="TonB-dependent receptor plug" evidence="13">
    <location>
        <begin position="132"/>
        <end position="226"/>
    </location>
</feature>
<evidence type="ECO:0000256" key="11">
    <source>
        <dbReference type="RuleBase" id="RU003357"/>
    </source>
</evidence>
<dbReference type="InterPro" id="IPR037066">
    <property type="entry name" value="Plug_dom_sf"/>
</dbReference>
<dbReference type="InterPro" id="IPR039426">
    <property type="entry name" value="TonB-dep_rcpt-like"/>
</dbReference>
<comment type="caution">
    <text evidence="14">The sequence shown here is derived from an EMBL/GenBank/DDBJ whole genome shotgun (WGS) entry which is preliminary data.</text>
</comment>
<dbReference type="Pfam" id="PF00593">
    <property type="entry name" value="TonB_dep_Rec_b-barrel"/>
    <property type="match status" value="1"/>
</dbReference>
<dbReference type="Pfam" id="PF13715">
    <property type="entry name" value="CarbopepD_reg_2"/>
    <property type="match status" value="1"/>
</dbReference>
<dbReference type="GO" id="GO:0009279">
    <property type="term" value="C:cell outer membrane"/>
    <property type="evidence" value="ECO:0007669"/>
    <property type="project" value="UniProtKB-SubCell"/>
</dbReference>
<dbReference type="PROSITE" id="PS52016">
    <property type="entry name" value="TONB_DEPENDENT_REC_3"/>
    <property type="match status" value="1"/>
</dbReference>
<dbReference type="Gene3D" id="2.40.170.20">
    <property type="entry name" value="TonB-dependent receptor, beta-barrel domain"/>
    <property type="match status" value="1"/>
</dbReference>
<keyword evidence="8 14" id="KW-0675">Receptor</keyword>
<comment type="subcellular location">
    <subcellularLocation>
        <location evidence="1 10">Cell outer membrane</location>
        <topology evidence="1 10">Multi-pass membrane protein</topology>
    </subcellularLocation>
</comment>
<evidence type="ECO:0000313" key="15">
    <source>
        <dbReference type="Proteomes" id="UP000257136"/>
    </source>
</evidence>
<dbReference type="RefSeq" id="WP_115812081.1">
    <property type="nucleotide sequence ID" value="NZ_QUNI01000004.1"/>
</dbReference>
<dbReference type="Pfam" id="PF07715">
    <property type="entry name" value="Plug"/>
    <property type="match status" value="1"/>
</dbReference>
<dbReference type="SUPFAM" id="SSF56935">
    <property type="entry name" value="Porins"/>
    <property type="match status" value="1"/>
</dbReference>
<keyword evidence="5" id="KW-0732">Signal</keyword>
<keyword evidence="9 10" id="KW-0998">Cell outer membrane</keyword>
<evidence type="ECO:0000256" key="3">
    <source>
        <dbReference type="ARBA" id="ARBA00022452"/>
    </source>
</evidence>
<dbReference type="SUPFAM" id="SSF49464">
    <property type="entry name" value="Carboxypeptidase regulatory domain-like"/>
    <property type="match status" value="1"/>
</dbReference>
<dbReference type="InterPro" id="IPR036942">
    <property type="entry name" value="Beta-barrel_TonB_sf"/>
</dbReference>
<dbReference type="InterPro" id="IPR000531">
    <property type="entry name" value="Beta-barrel_TonB"/>
</dbReference>
<evidence type="ECO:0000256" key="4">
    <source>
        <dbReference type="ARBA" id="ARBA00022692"/>
    </source>
</evidence>
<sequence>MRAHRILLLIAFFVTATTVYCQNNKIRISGIILTNTGTRAEGVSIVLKGTPYTALTNADGEYIITAPSGKYILVASLIGFKVKEIEITVEQSDKKLKNISIEEDTAALDEVKIAGKSKEQRVREQAFNFNSIELKNLYNTSTDINQVLNRSSGIRIRETSGLGGDFNFSVNGLSGKQIKFFIDGIPMENFGSTMSLNNIPINLAERIEVYKGVVPVSLGADALGGAVNIVTNQNINTFLDASYSYGSFNTQRAALSSRYTGEKSGFTIGVNAFYNYSDNNYIMKNVTLSGQSTPGNFKRFNDGFESSMVQVETGFRNRKWADIFLIGFNYADRYKERQTGATQENVFGEVHSKGDFILPSVKYKKDNFLTDGLSANLYASYGIDKNTTTDLSTNKYDWNGEVIDTHPNFGEQGSFQIFKYENKSAIARANFGYKLNENNALSFNYNLSNSTRKGINYYNPNNQDSNALDVPNKLNKSIAGLGWENQAFNDRLSTSVFVKNYRLHTYIREAVFYNATGYEKEESELTDNYFGYGTALRYKFSDNSGIKASFEHTYRIPEVEELLGDGINILANPKLKPESSDNFNLGAYYKFILQDYHTVSIEANGFIRKAQDFILLLPGGIFSTYSNVGKVDITGVDTDIKYHFKSFNASLNASYNNSINRDKASSAYQDRIPNQPWLFANGSIGYGKENWLGKNTKIQFDWYSQYIHWFYLTWPSKAFEAGKSRIPTQFIQNASISYSLKNGTYNIALDCTNIFDAEAYDNYKLQKAGRAFYIKFRYFIK</sequence>
<evidence type="ECO:0000259" key="13">
    <source>
        <dbReference type="Pfam" id="PF07715"/>
    </source>
</evidence>
<dbReference type="Proteomes" id="UP000257136">
    <property type="component" value="Unassembled WGS sequence"/>
</dbReference>
<keyword evidence="7 10" id="KW-0472">Membrane</keyword>
<keyword evidence="15" id="KW-1185">Reference proteome</keyword>
<keyword evidence="3 10" id="KW-1134">Transmembrane beta strand</keyword>
<dbReference type="Gene3D" id="2.170.130.10">
    <property type="entry name" value="TonB-dependent receptor, plug domain"/>
    <property type="match status" value="1"/>
</dbReference>
<evidence type="ECO:0000256" key="5">
    <source>
        <dbReference type="ARBA" id="ARBA00022729"/>
    </source>
</evidence>
<keyword evidence="4 10" id="KW-0812">Transmembrane</keyword>
<feature type="domain" description="TonB-dependent receptor-like beta-barrel" evidence="12">
    <location>
        <begin position="315"/>
        <end position="754"/>
    </location>
</feature>
<comment type="similarity">
    <text evidence="10 11">Belongs to the TonB-dependent receptor family.</text>
</comment>
<dbReference type="PANTHER" id="PTHR30069">
    <property type="entry name" value="TONB-DEPENDENT OUTER MEMBRANE RECEPTOR"/>
    <property type="match status" value="1"/>
</dbReference>
<dbReference type="GO" id="GO:0044718">
    <property type="term" value="P:siderophore transmembrane transport"/>
    <property type="evidence" value="ECO:0007669"/>
    <property type="project" value="TreeGrafter"/>
</dbReference>
<dbReference type="GO" id="GO:0015344">
    <property type="term" value="F:siderophore uptake transmembrane transporter activity"/>
    <property type="evidence" value="ECO:0007669"/>
    <property type="project" value="TreeGrafter"/>
</dbReference>
<evidence type="ECO:0000256" key="6">
    <source>
        <dbReference type="ARBA" id="ARBA00023077"/>
    </source>
</evidence>
<evidence type="ECO:0000256" key="9">
    <source>
        <dbReference type="ARBA" id="ARBA00023237"/>
    </source>
</evidence>
<dbReference type="PANTHER" id="PTHR30069:SF29">
    <property type="entry name" value="HEMOGLOBIN AND HEMOGLOBIN-HAPTOGLOBIN-BINDING PROTEIN 1-RELATED"/>
    <property type="match status" value="1"/>
</dbReference>
<evidence type="ECO:0000256" key="8">
    <source>
        <dbReference type="ARBA" id="ARBA00023170"/>
    </source>
</evidence>
<evidence type="ECO:0000256" key="7">
    <source>
        <dbReference type="ARBA" id="ARBA00023136"/>
    </source>
</evidence>
<evidence type="ECO:0000259" key="12">
    <source>
        <dbReference type="Pfam" id="PF00593"/>
    </source>
</evidence>
<dbReference type="InterPro" id="IPR008969">
    <property type="entry name" value="CarboxyPept-like_regulatory"/>
</dbReference>
<dbReference type="AlphaFoldDB" id="A0A3E0EMV1"/>
<proteinExistence type="inferred from homology"/>
<evidence type="ECO:0000256" key="10">
    <source>
        <dbReference type="PROSITE-ProRule" id="PRU01360"/>
    </source>
</evidence>
<gene>
    <name evidence="14" type="ORF">C8P67_10453</name>
</gene>
<name>A0A3E0EMV1_9FLAO</name>
<reference evidence="14 15" key="1">
    <citation type="submission" date="2018-08" db="EMBL/GenBank/DDBJ databases">
        <title>Genomic Encyclopedia of Archaeal and Bacterial Type Strains, Phase II (KMG-II): from individual species to whole genera.</title>
        <authorList>
            <person name="Goeker M."/>
        </authorList>
    </citation>
    <scope>NUCLEOTIDE SEQUENCE [LARGE SCALE GENOMIC DNA]</scope>
    <source>
        <strain evidence="14 15">DSM 100880</strain>
    </source>
</reference>
<keyword evidence="6 11" id="KW-0798">TonB box</keyword>
<dbReference type="OrthoDB" id="9812892at2"/>
<evidence type="ECO:0000313" key="14">
    <source>
        <dbReference type="EMBL" id="REG99435.1"/>
    </source>
</evidence>
<keyword evidence="2 10" id="KW-0813">Transport</keyword>
<organism evidence="14 15">
    <name type="scientific">Flavobacterium aquicola</name>
    <dbReference type="NCBI Taxonomy" id="1682742"/>
    <lineage>
        <taxon>Bacteria</taxon>
        <taxon>Pseudomonadati</taxon>
        <taxon>Bacteroidota</taxon>
        <taxon>Flavobacteriia</taxon>
        <taxon>Flavobacteriales</taxon>
        <taxon>Flavobacteriaceae</taxon>
        <taxon>Flavobacterium</taxon>
    </lineage>
</organism>
<dbReference type="EMBL" id="QUNI01000004">
    <property type="protein sequence ID" value="REG99435.1"/>
    <property type="molecule type" value="Genomic_DNA"/>
</dbReference>
<accession>A0A3E0EMV1</accession>
<evidence type="ECO:0000256" key="2">
    <source>
        <dbReference type="ARBA" id="ARBA00022448"/>
    </source>
</evidence>
<evidence type="ECO:0000256" key="1">
    <source>
        <dbReference type="ARBA" id="ARBA00004571"/>
    </source>
</evidence>